<dbReference type="InterPro" id="IPR006352">
    <property type="entry name" value="GlmM_bact"/>
</dbReference>
<dbReference type="FunFam" id="3.40.120.10:FF:000003">
    <property type="entry name" value="Phosphoglucosamine mutase"/>
    <property type="match status" value="1"/>
</dbReference>
<dbReference type="GO" id="GO:0004615">
    <property type="term" value="F:phosphomannomutase activity"/>
    <property type="evidence" value="ECO:0007669"/>
    <property type="project" value="TreeGrafter"/>
</dbReference>
<dbReference type="PANTHER" id="PTHR42946:SF1">
    <property type="entry name" value="PHOSPHOGLUCOMUTASE (ALPHA-D-GLUCOSE-1,6-BISPHOSPHATE-DEPENDENT)"/>
    <property type="match status" value="1"/>
</dbReference>
<dbReference type="GO" id="GO:0000287">
    <property type="term" value="F:magnesium ion binding"/>
    <property type="evidence" value="ECO:0007669"/>
    <property type="project" value="InterPro"/>
</dbReference>
<dbReference type="Pfam" id="PF02880">
    <property type="entry name" value="PGM_PMM_III"/>
    <property type="match status" value="1"/>
</dbReference>
<evidence type="ECO:0000256" key="6">
    <source>
        <dbReference type="ARBA" id="ARBA00023235"/>
    </source>
</evidence>
<dbReference type="Pfam" id="PF02878">
    <property type="entry name" value="PGM_PMM_I"/>
    <property type="match status" value="1"/>
</dbReference>
<evidence type="ECO:0000259" key="9">
    <source>
        <dbReference type="Pfam" id="PF02878"/>
    </source>
</evidence>
<dbReference type="EMBL" id="DUGH01000110">
    <property type="protein sequence ID" value="HIH16637.1"/>
    <property type="molecule type" value="Genomic_DNA"/>
</dbReference>
<sequence>MSSLNDNGNGKIFGTDGIRGKANVYPMTPEIALRVGKAVATVLQRADKKRQGKPKIVIGKDTRLSGYMLETALTSGIVSQGAHVFLVGPMPTPAIAHLTKSMNADAGIVISASHNPAHDNGIKVFDHAGYKLGEDLEDRIEQLVNSNGFDSGEVTGNDIGKAFRIDDARGRYIEFCKSSIDNLSLQGLKVVLDCANGAAYHIAPYIFSELGAQVVSLNTEPDGLNINLNCGALHPEQMQREVRRQKADLGIALDGDADRIIVCDEKGKLVDGDHLLALMALDLKAKGKLARDTVVSTVMANLGFHEAMRQAGLQVKVTQVGDKYVIDEMRRGGFVLGGEQSGHLVFHEYSTTGDGIITGLQLLRLLCEKRQPLSRLARCMKAYPQVLVNLKVREKRPFEAMEGVQERIHYVEGKLGSEGRVLVRYSGTENLARVMIEGKHQTEISKLAQSIASEIRKVIGA</sequence>
<evidence type="ECO:0000256" key="3">
    <source>
        <dbReference type="ARBA" id="ARBA00022553"/>
    </source>
</evidence>
<evidence type="ECO:0000313" key="13">
    <source>
        <dbReference type="EMBL" id="MBS3063498.1"/>
    </source>
</evidence>
<comment type="cofactor">
    <cofactor evidence="1">
        <name>Mg(2+)</name>
        <dbReference type="ChEBI" id="CHEBI:18420"/>
    </cofactor>
</comment>
<protein>
    <submittedName>
        <fullName evidence="12">Phosphoglucosamine mutase</fullName>
        <ecNumber evidence="12">5.4.2.10</ecNumber>
    </submittedName>
</protein>
<dbReference type="NCBIfam" id="NF008139">
    <property type="entry name" value="PRK10887.1"/>
    <property type="match status" value="1"/>
</dbReference>
<feature type="domain" description="Alpha-D-phosphohexomutase C-terminal" evidence="8">
    <location>
        <begin position="387"/>
        <end position="452"/>
    </location>
</feature>
<dbReference type="InterPro" id="IPR050060">
    <property type="entry name" value="Phosphoglucosamine_mutase"/>
</dbReference>
<dbReference type="InterPro" id="IPR036900">
    <property type="entry name" value="A-D-PHexomutase_C_sf"/>
</dbReference>
<reference evidence="13" key="2">
    <citation type="submission" date="2021-03" db="EMBL/GenBank/DDBJ databases">
        <authorList>
            <person name="Jaffe A."/>
        </authorList>
    </citation>
    <scope>NUCLEOTIDE SEQUENCE</scope>
    <source>
        <strain evidence="13">RIFCSPLOWO2_01_FULL_58_19</strain>
    </source>
</reference>
<dbReference type="InterPro" id="IPR005846">
    <property type="entry name" value="A-D-PHexomutase_a/b/a-III"/>
</dbReference>
<accession>A0A7J4JL44</accession>
<keyword evidence="6 12" id="KW-0413">Isomerase</keyword>
<dbReference type="CDD" id="cd05802">
    <property type="entry name" value="GlmM"/>
    <property type="match status" value="1"/>
</dbReference>
<dbReference type="PRINTS" id="PR00509">
    <property type="entry name" value="PGMPMM"/>
</dbReference>
<dbReference type="FunFam" id="3.30.310.50:FF:000001">
    <property type="entry name" value="Phosphoglucosamine mutase"/>
    <property type="match status" value="1"/>
</dbReference>
<dbReference type="HAMAP" id="MF_01554_B">
    <property type="entry name" value="GlmM_B"/>
    <property type="match status" value="1"/>
</dbReference>
<feature type="domain" description="Alpha-D-phosphohexomutase alpha/beta/alpha" evidence="10">
    <location>
        <begin position="171"/>
        <end position="267"/>
    </location>
</feature>
<name>A0A7J4JL44_9ARCH</name>
<dbReference type="PANTHER" id="PTHR42946">
    <property type="entry name" value="PHOSPHOHEXOSE MUTASE"/>
    <property type="match status" value="1"/>
</dbReference>
<dbReference type="Pfam" id="PF02879">
    <property type="entry name" value="PGM_PMM_II"/>
    <property type="match status" value="1"/>
</dbReference>
<evidence type="ECO:0000259" key="8">
    <source>
        <dbReference type="Pfam" id="PF00408"/>
    </source>
</evidence>
<dbReference type="NCBIfam" id="TIGR01455">
    <property type="entry name" value="glmM"/>
    <property type="match status" value="1"/>
</dbReference>
<dbReference type="InterPro" id="IPR016055">
    <property type="entry name" value="A-D-PHexomutase_a/b/a-I/II/III"/>
</dbReference>
<dbReference type="GO" id="GO:0005975">
    <property type="term" value="P:carbohydrate metabolic process"/>
    <property type="evidence" value="ECO:0007669"/>
    <property type="project" value="InterPro"/>
</dbReference>
<evidence type="ECO:0000256" key="7">
    <source>
        <dbReference type="RuleBase" id="RU004326"/>
    </source>
</evidence>
<dbReference type="Gene3D" id="3.30.310.50">
    <property type="entry name" value="Alpha-D-phosphohexomutase, C-terminal domain"/>
    <property type="match status" value="1"/>
</dbReference>
<comment type="caution">
    <text evidence="12">The sequence shown here is derived from an EMBL/GenBank/DDBJ whole genome shotgun (WGS) entry which is preliminary data.</text>
</comment>
<dbReference type="FunFam" id="3.40.120.10:FF:000001">
    <property type="entry name" value="Phosphoglucosamine mutase"/>
    <property type="match status" value="1"/>
</dbReference>
<dbReference type="EMBL" id="JAGVWE010000005">
    <property type="protein sequence ID" value="MBS3063498.1"/>
    <property type="molecule type" value="Genomic_DNA"/>
</dbReference>
<evidence type="ECO:0000313" key="14">
    <source>
        <dbReference type="Proteomes" id="UP000564964"/>
    </source>
</evidence>
<dbReference type="Proteomes" id="UP000678237">
    <property type="component" value="Unassembled WGS sequence"/>
</dbReference>
<evidence type="ECO:0000256" key="1">
    <source>
        <dbReference type="ARBA" id="ARBA00001946"/>
    </source>
</evidence>
<reference evidence="13" key="3">
    <citation type="submission" date="2021-05" db="EMBL/GenBank/DDBJ databases">
        <title>Protein family content uncovers lineage relationships and bacterial pathway maintenance mechanisms in DPANN archaea.</title>
        <authorList>
            <person name="Castelle C.J."/>
            <person name="Meheust R."/>
            <person name="Jaffe A.L."/>
            <person name="Seitz K."/>
            <person name="Gong X."/>
            <person name="Baker B.J."/>
            <person name="Banfield J.F."/>
        </authorList>
    </citation>
    <scope>NUCLEOTIDE SEQUENCE</scope>
    <source>
        <strain evidence="13">RIFCSPLOWO2_01_FULL_58_19</strain>
    </source>
</reference>
<dbReference type="EC" id="5.4.2.10" evidence="12"/>
<dbReference type="GO" id="GO:0005829">
    <property type="term" value="C:cytosol"/>
    <property type="evidence" value="ECO:0007669"/>
    <property type="project" value="TreeGrafter"/>
</dbReference>
<gene>
    <name evidence="12" type="ORF">HA252_04500</name>
    <name evidence="13" type="ORF">J4203_06575</name>
</gene>
<dbReference type="GO" id="GO:0008966">
    <property type="term" value="F:phosphoglucosamine mutase activity"/>
    <property type="evidence" value="ECO:0007669"/>
    <property type="project" value="UniProtKB-EC"/>
</dbReference>
<dbReference type="InterPro" id="IPR005841">
    <property type="entry name" value="Alpha-D-phosphohexomutase_SF"/>
</dbReference>
<feature type="domain" description="Alpha-D-phosphohexomutase alpha/beta/alpha" evidence="9">
    <location>
        <begin position="11"/>
        <end position="148"/>
    </location>
</feature>
<feature type="domain" description="Alpha-D-phosphohexomutase alpha/beta/alpha" evidence="11">
    <location>
        <begin position="271"/>
        <end position="383"/>
    </location>
</feature>
<dbReference type="InterPro" id="IPR005843">
    <property type="entry name" value="A-D-PHexomutase_C"/>
</dbReference>
<keyword evidence="4 7" id="KW-0479">Metal-binding</keyword>
<reference evidence="14" key="1">
    <citation type="journal article" date="2020" name="bioRxiv">
        <title>A rank-normalized archaeal taxonomy based on genome phylogeny resolves widespread incomplete and uneven classifications.</title>
        <authorList>
            <person name="Rinke C."/>
            <person name="Chuvochina M."/>
            <person name="Mussig A.J."/>
            <person name="Chaumeil P.-A."/>
            <person name="Waite D.W."/>
            <person name="Whitman W.B."/>
            <person name="Parks D.H."/>
            <person name="Hugenholtz P."/>
        </authorList>
    </citation>
    <scope>NUCLEOTIDE SEQUENCE [LARGE SCALE GENOMIC DNA]</scope>
</reference>
<evidence type="ECO:0000259" key="10">
    <source>
        <dbReference type="Pfam" id="PF02879"/>
    </source>
</evidence>
<organism evidence="12 14">
    <name type="scientific">Candidatus Iainarchaeum sp</name>
    <dbReference type="NCBI Taxonomy" id="3101447"/>
    <lineage>
        <taxon>Archaea</taxon>
        <taxon>Candidatus Iainarchaeota</taxon>
        <taxon>Candidatus Iainarchaeia</taxon>
        <taxon>Candidatus Iainarchaeales</taxon>
        <taxon>Candidatus Iainarchaeaceae</taxon>
        <taxon>Candidatus Iainarchaeum</taxon>
    </lineage>
</organism>
<dbReference type="SUPFAM" id="SSF53738">
    <property type="entry name" value="Phosphoglucomutase, first 3 domains"/>
    <property type="match status" value="3"/>
</dbReference>
<dbReference type="InterPro" id="IPR016066">
    <property type="entry name" value="A-D-PHexomutase_CS"/>
</dbReference>
<evidence type="ECO:0000313" key="12">
    <source>
        <dbReference type="EMBL" id="HIH16637.1"/>
    </source>
</evidence>
<dbReference type="GO" id="GO:0006048">
    <property type="term" value="P:UDP-N-acetylglucosamine biosynthetic process"/>
    <property type="evidence" value="ECO:0007669"/>
    <property type="project" value="TreeGrafter"/>
</dbReference>
<dbReference type="AlphaFoldDB" id="A0A7J4JL44"/>
<dbReference type="Pfam" id="PF00408">
    <property type="entry name" value="PGM_PMM_IV"/>
    <property type="match status" value="1"/>
</dbReference>
<dbReference type="InterPro" id="IPR005845">
    <property type="entry name" value="A-D-PHexomutase_a/b/a-II"/>
</dbReference>
<proteinExistence type="inferred from homology"/>
<evidence type="ECO:0000256" key="2">
    <source>
        <dbReference type="ARBA" id="ARBA00010231"/>
    </source>
</evidence>
<comment type="similarity">
    <text evidence="2 7">Belongs to the phosphohexose mutase family.</text>
</comment>
<keyword evidence="5 7" id="KW-0460">Magnesium</keyword>
<dbReference type="Proteomes" id="UP000564964">
    <property type="component" value="Unassembled WGS sequence"/>
</dbReference>
<keyword evidence="3" id="KW-0597">Phosphoprotein</keyword>
<dbReference type="SUPFAM" id="SSF55957">
    <property type="entry name" value="Phosphoglucomutase, C-terminal domain"/>
    <property type="match status" value="1"/>
</dbReference>
<dbReference type="InterPro" id="IPR005844">
    <property type="entry name" value="A-D-PHexomutase_a/b/a-I"/>
</dbReference>
<evidence type="ECO:0000256" key="5">
    <source>
        <dbReference type="ARBA" id="ARBA00022842"/>
    </source>
</evidence>
<dbReference type="PROSITE" id="PS00710">
    <property type="entry name" value="PGM_PMM"/>
    <property type="match status" value="1"/>
</dbReference>
<evidence type="ECO:0000259" key="11">
    <source>
        <dbReference type="Pfam" id="PF02880"/>
    </source>
</evidence>
<dbReference type="Gene3D" id="3.40.120.10">
    <property type="entry name" value="Alpha-D-Glucose-1,6-Bisphosphate, subunit A, domain 3"/>
    <property type="match status" value="3"/>
</dbReference>
<evidence type="ECO:0000256" key="4">
    <source>
        <dbReference type="ARBA" id="ARBA00022723"/>
    </source>
</evidence>